<dbReference type="InterPro" id="IPR036633">
    <property type="entry name" value="Prn/Lys/Arg_de-COase_C_sf"/>
</dbReference>
<dbReference type="InterPro" id="IPR008286">
    <property type="entry name" value="Prn/Lys/Arg_de-COase_C"/>
</dbReference>
<dbReference type="AlphaFoldDB" id="A0AAC9IFI3"/>
<comment type="cofactor">
    <cofactor evidence="1">
        <name>pyridoxal 5'-phosphate</name>
        <dbReference type="ChEBI" id="CHEBI:597326"/>
    </cofactor>
</comment>
<evidence type="ECO:0000256" key="5">
    <source>
        <dbReference type="ARBA" id="ARBA00023239"/>
    </source>
</evidence>
<evidence type="ECO:0000256" key="1">
    <source>
        <dbReference type="ARBA" id="ARBA00001933"/>
    </source>
</evidence>
<keyword evidence="3" id="KW-0210">Decarboxylase</keyword>
<dbReference type="InterPro" id="IPR000310">
    <property type="entry name" value="Orn/Lys/Arg_deCO2ase_major_dom"/>
</dbReference>
<dbReference type="Gene3D" id="3.40.640.10">
    <property type="entry name" value="Type I PLP-dependent aspartate aminotransferase-like (Major domain)"/>
    <property type="match status" value="1"/>
</dbReference>
<evidence type="ECO:0000259" key="6">
    <source>
        <dbReference type="Pfam" id="PF01276"/>
    </source>
</evidence>
<dbReference type="Gene3D" id="3.90.105.10">
    <property type="entry name" value="Molybdopterin biosynthesis moea protein, domain 2"/>
    <property type="match status" value="1"/>
</dbReference>
<dbReference type="InterPro" id="IPR052357">
    <property type="entry name" value="Orn_Lys_Arg_decarboxylase-I"/>
</dbReference>
<evidence type="ECO:0000313" key="9">
    <source>
        <dbReference type="Proteomes" id="UP000177709"/>
    </source>
</evidence>
<accession>A0AAC9IFI3</accession>
<evidence type="ECO:0000256" key="3">
    <source>
        <dbReference type="ARBA" id="ARBA00022793"/>
    </source>
</evidence>
<dbReference type="Pfam" id="PF03711">
    <property type="entry name" value="OKR_DC_1_C"/>
    <property type="match status" value="1"/>
</dbReference>
<dbReference type="PANTHER" id="PTHR43277">
    <property type="entry name" value="ARGININE DECARBOXYLASE"/>
    <property type="match status" value="1"/>
</dbReference>
<comment type="similarity">
    <text evidence="2">Belongs to the Orn/Lys/Arg decarboxylase class-I family.</text>
</comment>
<evidence type="ECO:0000259" key="7">
    <source>
        <dbReference type="Pfam" id="PF03711"/>
    </source>
</evidence>
<evidence type="ECO:0008006" key="10">
    <source>
        <dbReference type="Google" id="ProtNLM"/>
    </source>
</evidence>
<dbReference type="EMBL" id="CP017786">
    <property type="protein sequence ID" value="AOZ88640.1"/>
    <property type="molecule type" value="Genomic_DNA"/>
</dbReference>
<dbReference type="PANTHER" id="PTHR43277:SF3">
    <property type="entry name" value="DECARBOXYLASE, PUTATIVE-RELATED"/>
    <property type="match status" value="1"/>
</dbReference>
<gene>
    <name evidence="8" type="ORF">BK049_08025</name>
</gene>
<name>A0AAC9IFI3_9BACI</name>
<dbReference type="CDD" id="cd00615">
    <property type="entry name" value="Orn_deC_like"/>
    <property type="match status" value="1"/>
</dbReference>
<dbReference type="RefSeq" id="WP_071168254.1">
    <property type="nucleotide sequence ID" value="NZ_CP017786.1"/>
</dbReference>
<feature type="domain" description="Orn/Lys/Arg decarboxylases family 1 pyridoxal-P attachment site" evidence="6">
    <location>
        <begin position="3"/>
        <end position="303"/>
    </location>
</feature>
<dbReference type="Pfam" id="PF01276">
    <property type="entry name" value="OKR_DC_1"/>
    <property type="match status" value="1"/>
</dbReference>
<keyword evidence="4" id="KW-0663">Pyridoxal phosphate</keyword>
<dbReference type="Proteomes" id="UP000177709">
    <property type="component" value="Chromosome"/>
</dbReference>
<dbReference type="GO" id="GO:0016831">
    <property type="term" value="F:carboxy-lyase activity"/>
    <property type="evidence" value="ECO:0007669"/>
    <property type="project" value="UniProtKB-KW"/>
</dbReference>
<dbReference type="InterPro" id="IPR015421">
    <property type="entry name" value="PyrdxlP-dep_Trfase_major"/>
</dbReference>
<dbReference type="SUPFAM" id="SSF53383">
    <property type="entry name" value="PLP-dependent transferases"/>
    <property type="match status" value="1"/>
</dbReference>
<sequence>MKTPLYTALSQHAEKKPYSFHVPGHHNGDVFFDEARSYYASILQLDVTELEGLDDLHHPTGVIEEAEDLLAKLYGAKQSFFLVNGTTVGNLAMVMAACRTGDEIFVQRNCHKSVFHAIELAGATPIIVETESDPYLHVPTHVTDKTVEKAIAQHPNCRAIVLTYPNYYGHAADLSKLIQMCHEAGILVLVDEAHGAHFVLGGAFPPSALSYGADVVVQSAHKTLPAMTMGSYLHLQGDRIDAKRMKTLLTMLQSSSPSYPIMASLDLARAYVEEIKGKGNVDGIIRGLTRLKEQFNRIPSLEVVESDSLSTDPLKCVIRSTKGLTGYELKKVLESVDVHPELADEHQVLLVFGLGQTKDIPFTTIKRALQQSDLLLEKKEQLQKGSALIDDDQQKQGVEVVPFEKAAGRISAESVIPYPPGIPLMIKGEPIESNQIATLSRLLGHQVHVQASQVIHQRKLYVYIEEETL</sequence>
<keyword evidence="5" id="KW-0456">Lyase</keyword>
<reference evidence="8 9" key="1">
    <citation type="submission" date="2016-10" db="EMBL/GenBank/DDBJ databases">
        <title>Whole genome sequence of hyper active fibrinolysis bacterium Bacillus pumilus strain VV3 isolated from fermented rice.</title>
        <authorList>
            <person name="Mariadas V.A."/>
            <person name="Vijayaraghavan P."/>
            <person name="Dhandapani V."/>
        </authorList>
    </citation>
    <scope>NUCLEOTIDE SEQUENCE [LARGE SCALE GENOMIC DNA]</scope>
    <source>
        <strain evidence="8 9">VV3</strain>
    </source>
</reference>
<evidence type="ECO:0000256" key="4">
    <source>
        <dbReference type="ARBA" id="ARBA00022898"/>
    </source>
</evidence>
<protein>
    <recommendedName>
        <fullName evidence="10">Lysine decarboxylase</fullName>
    </recommendedName>
</protein>
<dbReference type="InterPro" id="IPR015424">
    <property type="entry name" value="PyrdxlP-dep_Trfase"/>
</dbReference>
<evidence type="ECO:0000256" key="2">
    <source>
        <dbReference type="ARBA" id="ARBA00010671"/>
    </source>
</evidence>
<dbReference type="SUPFAM" id="SSF55904">
    <property type="entry name" value="Ornithine decarboxylase C-terminal domain"/>
    <property type="match status" value="1"/>
</dbReference>
<feature type="domain" description="Orn/Lys/Arg decarboxylase C-terminal" evidence="7">
    <location>
        <begin position="393"/>
        <end position="436"/>
    </location>
</feature>
<proteinExistence type="inferred from homology"/>
<dbReference type="KEGG" id="bxi:BK049_08025"/>
<evidence type="ECO:0000313" key="8">
    <source>
        <dbReference type="EMBL" id="AOZ88640.1"/>
    </source>
</evidence>
<organism evidence="8 9">
    <name type="scientific">Bacillus xiamenensis</name>
    <dbReference type="NCBI Taxonomy" id="1178537"/>
    <lineage>
        <taxon>Bacteria</taxon>
        <taxon>Bacillati</taxon>
        <taxon>Bacillota</taxon>
        <taxon>Bacilli</taxon>
        <taxon>Bacillales</taxon>
        <taxon>Bacillaceae</taxon>
        <taxon>Bacillus</taxon>
    </lineage>
</organism>